<dbReference type="PROSITE" id="PS50893">
    <property type="entry name" value="ABC_TRANSPORTER_2"/>
    <property type="match status" value="1"/>
</dbReference>
<evidence type="ECO:0000259" key="7">
    <source>
        <dbReference type="PROSITE" id="PS50893"/>
    </source>
</evidence>
<sequence length="455" mass="49899">MSDNIAIESHGISKGFESYERPGDRLKRGVLGAIARLAQGSATRQATHRHAEAQNIFWALHDVSFSVAAGETVGIVGRNGSGKSTLLQIVCGTLAPTRGDINVRGKVAALLELGSGFDVEYTGRDNIYLNAQLYGLSRQQIDDRYESIVDFADIGEFIDQPVKTYSSGMFVRLAFAVIAHVDADILVIDEALAVGDAFFNQKCFRFLHEFRQHGTILFVSHDTSTIRKLCSKVIWIDSGRIVAQGKPADVCAAYLEARYSTAGSTVAAVPVEPELHDSAFDFRRERFNASSFRNDIQVLAFNHESQAFGEGGARIVDVAFFDEQERRLEWIVGGEAITLRVTIEVDEPLVSPIVGFYLKNERGQELTGDNTFATFSERPVSCEAGDALCAEFTFIMPVLPVGAFSINVAIAEGTQYDHVQHHWIHDALPLRVHASRVSHALVGVPMVHAGLSEEL</sequence>
<organism evidence="8 9">
    <name type="scientific">Burkholderia cenocepacia</name>
    <dbReference type="NCBI Taxonomy" id="95486"/>
    <lineage>
        <taxon>Bacteria</taxon>
        <taxon>Pseudomonadati</taxon>
        <taxon>Pseudomonadota</taxon>
        <taxon>Betaproteobacteria</taxon>
        <taxon>Burkholderiales</taxon>
        <taxon>Burkholderiaceae</taxon>
        <taxon>Burkholderia</taxon>
        <taxon>Burkholderia cepacia complex</taxon>
    </lineage>
</organism>
<dbReference type="InterPro" id="IPR027417">
    <property type="entry name" value="P-loop_NTPase"/>
</dbReference>
<evidence type="ECO:0000256" key="5">
    <source>
        <dbReference type="ARBA" id="ARBA00022741"/>
    </source>
</evidence>
<dbReference type="GO" id="GO:0005524">
    <property type="term" value="F:ATP binding"/>
    <property type="evidence" value="ECO:0007669"/>
    <property type="project" value="UniProtKB-KW"/>
</dbReference>
<accession>A0A6J5JXX2</accession>
<name>A0A6J5JXX2_9BURK</name>
<keyword evidence="4" id="KW-0472">Membrane</keyword>
<evidence type="ECO:0000256" key="6">
    <source>
        <dbReference type="ARBA" id="ARBA00022840"/>
    </source>
</evidence>
<feature type="domain" description="ABC transporter" evidence="7">
    <location>
        <begin position="42"/>
        <end position="263"/>
    </location>
</feature>
<dbReference type="Pfam" id="PF14524">
    <property type="entry name" value="Wzt_C"/>
    <property type="match status" value="1"/>
</dbReference>
<keyword evidence="5" id="KW-0547">Nucleotide-binding</keyword>
<dbReference type="EMBL" id="CABWIK020000135">
    <property type="protein sequence ID" value="CAB3976161.1"/>
    <property type="molecule type" value="Genomic_DNA"/>
</dbReference>
<keyword evidence="3" id="KW-1003">Cell membrane</keyword>
<evidence type="ECO:0000256" key="3">
    <source>
        <dbReference type="ARBA" id="ARBA00022475"/>
    </source>
</evidence>
<dbReference type="Gene3D" id="3.40.50.300">
    <property type="entry name" value="P-loop containing nucleotide triphosphate hydrolases"/>
    <property type="match status" value="1"/>
</dbReference>
<dbReference type="PROSITE" id="PS00211">
    <property type="entry name" value="ABC_TRANSPORTER_1"/>
    <property type="match status" value="1"/>
</dbReference>
<proteinExistence type="inferred from homology"/>
<gene>
    <name evidence="8" type="ORF">BCO9919_07517</name>
</gene>
<dbReference type="PANTHER" id="PTHR46743">
    <property type="entry name" value="TEICHOIC ACIDS EXPORT ATP-BINDING PROTEIN TAGH"/>
    <property type="match status" value="1"/>
</dbReference>
<dbReference type="InterPro" id="IPR029439">
    <property type="entry name" value="Wzt_C"/>
</dbReference>
<dbReference type="InterPro" id="IPR015860">
    <property type="entry name" value="ABC_transpr_TagH-like"/>
</dbReference>
<dbReference type="CDD" id="cd03220">
    <property type="entry name" value="ABC_KpsT_Wzt"/>
    <property type="match status" value="1"/>
</dbReference>
<evidence type="ECO:0000313" key="9">
    <source>
        <dbReference type="Proteomes" id="UP000494322"/>
    </source>
</evidence>
<dbReference type="Proteomes" id="UP000494322">
    <property type="component" value="Unassembled WGS sequence"/>
</dbReference>
<dbReference type="CDD" id="cd10147">
    <property type="entry name" value="Wzt_C-like"/>
    <property type="match status" value="1"/>
</dbReference>
<dbReference type="SUPFAM" id="SSF52540">
    <property type="entry name" value="P-loop containing nucleoside triphosphate hydrolases"/>
    <property type="match status" value="1"/>
</dbReference>
<evidence type="ECO:0000313" key="8">
    <source>
        <dbReference type="EMBL" id="CAB3976161.1"/>
    </source>
</evidence>
<keyword evidence="2" id="KW-0813">Transport</keyword>
<evidence type="ECO:0000256" key="2">
    <source>
        <dbReference type="ARBA" id="ARBA00022448"/>
    </source>
</evidence>
<protein>
    <submittedName>
        <fullName evidence="8">Polysaccharide ABC transporter ATP-binding protein</fullName>
    </submittedName>
</protein>
<dbReference type="InterPro" id="IPR003593">
    <property type="entry name" value="AAA+_ATPase"/>
</dbReference>
<dbReference type="PANTHER" id="PTHR46743:SF2">
    <property type="entry name" value="TEICHOIC ACIDS EXPORT ATP-BINDING PROTEIN TAGH"/>
    <property type="match status" value="1"/>
</dbReference>
<dbReference type="SMART" id="SM00382">
    <property type="entry name" value="AAA"/>
    <property type="match status" value="1"/>
</dbReference>
<dbReference type="InterPro" id="IPR050683">
    <property type="entry name" value="Bact_Polysacc_Export_ATP-bd"/>
</dbReference>
<dbReference type="Gene3D" id="2.70.50.60">
    <property type="entry name" value="abc- transporter (atp binding component) like domain"/>
    <property type="match status" value="1"/>
</dbReference>
<dbReference type="InterPro" id="IPR017871">
    <property type="entry name" value="ABC_transporter-like_CS"/>
</dbReference>
<evidence type="ECO:0000256" key="1">
    <source>
        <dbReference type="ARBA" id="ARBA00005417"/>
    </source>
</evidence>
<dbReference type="AlphaFoldDB" id="A0A6J5JXX2"/>
<dbReference type="GO" id="GO:0016887">
    <property type="term" value="F:ATP hydrolysis activity"/>
    <property type="evidence" value="ECO:0007669"/>
    <property type="project" value="InterPro"/>
</dbReference>
<dbReference type="GO" id="GO:0140359">
    <property type="term" value="F:ABC-type transporter activity"/>
    <property type="evidence" value="ECO:0007669"/>
    <property type="project" value="InterPro"/>
</dbReference>
<keyword evidence="4" id="KW-0997">Cell inner membrane</keyword>
<evidence type="ECO:0000256" key="4">
    <source>
        <dbReference type="ARBA" id="ARBA00022519"/>
    </source>
</evidence>
<keyword evidence="6 8" id="KW-0067">ATP-binding</keyword>
<dbReference type="Pfam" id="PF00005">
    <property type="entry name" value="ABC_tran"/>
    <property type="match status" value="1"/>
</dbReference>
<comment type="similarity">
    <text evidence="1">Belongs to the ABC transporter superfamily.</text>
</comment>
<dbReference type="InterPro" id="IPR003439">
    <property type="entry name" value="ABC_transporter-like_ATP-bd"/>
</dbReference>
<dbReference type="RefSeq" id="WP_175241155.1">
    <property type="nucleotide sequence ID" value="NZ_CABWIK020000135.1"/>
</dbReference>
<reference evidence="8 9" key="1">
    <citation type="submission" date="2020-04" db="EMBL/GenBank/DDBJ databases">
        <authorList>
            <person name="Depoorter E."/>
        </authorList>
    </citation>
    <scope>NUCLEOTIDE SEQUENCE [LARGE SCALE GENOMIC DNA]</scope>
    <source>
        <strain evidence="8 9">BCC0132</strain>
    </source>
</reference>
<dbReference type="GO" id="GO:0016020">
    <property type="term" value="C:membrane"/>
    <property type="evidence" value="ECO:0007669"/>
    <property type="project" value="InterPro"/>
</dbReference>